<feature type="domain" description="Nucleotidyl transferase" evidence="9">
    <location>
        <begin position="2"/>
        <end position="228"/>
    </location>
</feature>
<dbReference type="GO" id="GO:0046872">
    <property type="term" value="F:metal ion binding"/>
    <property type="evidence" value="ECO:0007669"/>
    <property type="project" value="UniProtKB-KW"/>
</dbReference>
<evidence type="ECO:0000256" key="5">
    <source>
        <dbReference type="ARBA" id="ARBA00022695"/>
    </source>
</evidence>
<sequence length="248" mass="27722">MKGVILAGGLGTRLYPLTYATNKHLLPVYDKPMIFYPINTLVQAGIKDVMVVTGGPHAGHFLRVLRNGKELGLNNLAYAVQEGERGIAAALSLAEEYVDGENVCVILGDNCTDADIHKDVVTFEEGARIFLKEVEDPQRFGVPAFNDEGKIIKLTEKPVSPDSNFAITGLYFYDKSVFDRIRKLKPSDRGELEVTDLNQSYLDDNKLGWAMLNGFWKDAGTYETLIEVGTYWWKKRLEEGSALGRERK</sequence>
<dbReference type="AlphaFoldDB" id="A0A1F7YEP1"/>
<comment type="similarity">
    <text evidence="2">Belongs to the glucose-1-phosphate thymidylyltransferase family.</text>
</comment>
<evidence type="ECO:0000256" key="2">
    <source>
        <dbReference type="ARBA" id="ARBA00010480"/>
    </source>
</evidence>
<dbReference type="EMBL" id="MGGL01000019">
    <property type="protein sequence ID" value="OGM25796.1"/>
    <property type="molecule type" value="Genomic_DNA"/>
</dbReference>
<evidence type="ECO:0000256" key="8">
    <source>
        <dbReference type="ARBA" id="ARBA00049336"/>
    </source>
</evidence>
<comment type="catalytic activity">
    <reaction evidence="8">
        <text>dTTP + alpha-D-glucose 1-phosphate + H(+) = dTDP-alpha-D-glucose + diphosphate</text>
        <dbReference type="Rhea" id="RHEA:15225"/>
        <dbReference type="ChEBI" id="CHEBI:15378"/>
        <dbReference type="ChEBI" id="CHEBI:33019"/>
        <dbReference type="ChEBI" id="CHEBI:37568"/>
        <dbReference type="ChEBI" id="CHEBI:57477"/>
        <dbReference type="ChEBI" id="CHEBI:58601"/>
        <dbReference type="EC" id="2.7.7.24"/>
    </reaction>
</comment>
<proteinExistence type="inferred from homology"/>
<dbReference type="PANTHER" id="PTHR43532">
    <property type="entry name" value="GLUCOSE-1-PHOSPHATE THYMIDYLYLTRANSFERASE"/>
    <property type="match status" value="1"/>
</dbReference>
<keyword evidence="6" id="KW-0479">Metal-binding</keyword>
<keyword evidence="7" id="KW-0460">Magnesium</keyword>
<keyword evidence="5" id="KW-0548">Nucleotidyltransferase</keyword>
<keyword evidence="10" id="KW-0946">Virion</keyword>
<dbReference type="Pfam" id="PF00483">
    <property type="entry name" value="NTP_transferase"/>
    <property type="match status" value="1"/>
</dbReference>
<evidence type="ECO:0000313" key="11">
    <source>
        <dbReference type="Proteomes" id="UP000179221"/>
    </source>
</evidence>
<protein>
    <recommendedName>
        <fullName evidence="3">glucose-1-phosphate thymidylyltransferase</fullName>
        <ecNumber evidence="3">2.7.7.24</ecNumber>
    </recommendedName>
</protein>
<dbReference type="PANTHER" id="PTHR43532:SF1">
    <property type="entry name" value="GLUCOSE-1-PHOSPHATE THYMIDYLYLTRANSFERASE 1"/>
    <property type="match status" value="1"/>
</dbReference>
<reference evidence="10 11" key="1">
    <citation type="journal article" date="2016" name="Nat. Commun.">
        <title>Thousands of microbial genomes shed light on interconnected biogeochemical processes in an aquifer system.</title>
        <authorList>
            <person name="Anantharaman K."/>
            <person name="Brown C.T."/>
            <person name="Hug L.A."/>
            <person name="Sharon I."/>
            <person name="Castelle C.J."/>
            <person name="Probst A.J."/>
            <person name="Thomas B.C."/>
            <person name="Singh A."/>
            <person name="Wilkins M.J."/>
            <person name="Karaoz U."/>
            <person name="Brodie E.L."/>
            <person name="Williams K.H."/>
            <person name="Hubbard S.S."/>
            <person name="Banfield J.F."/>
        </authorList>
    </citation>
    <scope>NUCLEOTIDE SEQUENCE [LARGE SCALE GENOMIC DNA]</scope>
</reference>
<dbReference type="InterPro" id="IPR005835">
    <property type="entry name" value="NTP_transferase_dom"/>
</dbReference>
<dbReference type="GO" id="GO:0008879">
    <property type="term" value="F:glucose-1-phosphate thymidylyltransferase activity"/>
    <property type="evidence" value="ECO:0007669"/>
    <property type="project" value="UniProtKB-EC"/>
</dbReference>
<evidence type="ECO:0000256" key="4">
    <source>
        <dbReference type="ARBA" id="ARBA00022679"/>
    </source>
</evidence>
<evidence type="ECO:0000259" key="9">
    <source>
        <dbReference type="Pfam" id="PF00483"/>
    </source>
</evidence>
<evidence type="ECO:0000313" key="10">
    <source>
        <dbReference type="EMBL" id="OGM25796.1"/>
    </source>
</evidence>
<comment type="caution">
    <text evidence="10">The sequence shown here is derived from an EMBL/GenBank/DDBJ whole genome shotgun (WGS) entry which is preliminary data.</text>
</comment>
<dbReference type="Proteomes" id="UP000179221">
    <property type="component" value="Unassembled WGS sequence"/>
</dbReference>
<dbReference type="Gene3D" id="3.90.550.10">
    <property type="entry name" value="Spore Coat Polysaccharide Biosynthesis Protein SpsA, Chain A"/>
    <property type="match status" value="1"/>
</dbReference>
<organism evidence="10 11">
    <name type="scientific">Candidatus Woesebacteria bacterium RIFCSPHIGHO2_01_FULL_40_22</name>
    <dbReference type="NCBI Taxonomy" id="1802499"/>
    <lineage>
        <taxon>Bacteria</taxon>
        <taxon>Candidatus Woeseibacteriota</taxon>
    </lineage>
</organism>
<keyword evidence="10" id="KW-0167">Capsid protein</keyword>
<evidence type="ECO:0000256" key="6">
    <source>
        <dbReference type="ARBA" id="ARBA00022723"/>
    </source>
</evidence>
<name>A0A1F7YEP1_9BACT</name>
<evidence type="ECO:0000256" key="1">
    <source>
        <dbReference type="ARBA" id="ARBA00001946"/>
    </source>
</evidence>
<gene>
    <name evidence="10" type="ORF">A2628_00560</name>
</gene>
<evidence type="ECO:0000256" key="7">
    <source>
        <dbReference type="ARBA" id="ARBA00022842"/>
    </source>
</evidence>
<evidence type="ECO:0000256" key="3">
    <source>
        <dbReference type="ARBA" id="ARBA00012461"/>
    </source>
</evidence>
<dbReference type="EC" id="2.7.7.24" evidence="3"/>
<dbReference type="InterPro" id="IPR029044">
    <property type="entry name" value="Nucleotide-diphossugar_trans"/>
</dbReference>
<accession>A0A1F7YEP1</accession>
<dbReference type="InterPro" id="IPR005907">
    <property type="entry name" value="G1P_thy_trans_s"/>
</dbReference>
<comment type="cofactor">
    <cofactor evidence="1">
        <name>Mg(2+)</name>
        <dbReference type="ChEBI" id="CHEBI:18420"/>
    </cofactor>
</comment>
<dbReference type="SUPFAM" id="SSF53448">
    <property type="entry name" value="Nucleotide-diphospho-sugar transferases"/>
    <property type="match status" value="1"/>
</dbReference>
<keyword evidence="4" id="KW-0808">Transferase</keyword>